<dbReference type="GO" id="GO:0008270">
    <property type="term" value="F:zinc ion binding"/>
    <property type="evidence" value="ECO:0007669"/>
    <property type="project" value="UniProtKB-KW"/>
</dbReference>
<organism evidence="5 6">
    <name type="scientific">Saprolegnia diclina (strain VS20)</name>
    <dbReference type="NCBI Taxonomy" id="1156394"/>
    <lineage>
        <taxon>Eukaryota</taxon>
        <taxon>Sar</taxon>
        <taxon>Stramenopiles</taxon>
        <taxon>Oomycota</taxon>
        <taxon>Saprolegniomycetes</taxon>
        <taxon>Saprolegniales</taxon>
        <taxon>Saprolegniaceae</taxon>
        <taxon>Saprolegnia</taxon>
    </lineage>
</organism>
<gene>
    <name evidence="5" type="ORF">SDRG_07995</name>
</gene>
<evidence type="ECO:0000256" key="1">
    <source>
        <dbReference type="ARBA" id="ARBA00010994"/>
    </source>
</evidence>
<feature type="region of interest" description="Disordered" evidence="3">
    <location>
        <begin position="37"/>
        <end position="62"/>
    </location>
</feature>
<evidence type="ECO:0000259" key="4">
    <source>
        <dbReference type="PROSITE" id="PS50119"/>
    </source>
</evidence>
<dbReference type="Gene3D" id="1.10.238.10">
    <property type="entry name" value="EF-hand"/>
    <property type="match status" value="1"/>
</dbReference>
<keyword evidence="2" id="KW-0863">Zinc-finger</keyword>
<dbReference type="EMBL" id="JH767154">
    <property type="protein sequence ID" value="EQC34677.1"/>
    <property type="molecule type" value="Genomic_DNA"/>
</dbReference>
<name>T0RWG0_SAPDV</name>
<dbReference type="GO" id="GO:0046785">
    <property type="term" value="P:microtubule polymerization"/>
    <property type="evidence" value="ECO:0007669"/>
    <property type="project" value="InterPro"/>
</dbReference>
<dbReference type="SMART" id="SM00015">
    <property type="entry name" value="IQ"/>
    <property type="match status" value="8"/>
</dbReference>
<dbReference type="InterPro" id="IPR008907">
    <property type="entry name" value="TPP/p25"/>
</dbReference>
<reference evidence="5 6" key="1">
    <citation type="submission" date="2012-04" db="EMBL/GenBank/DDBJ databases">
        <title>The Genome Sequence of Saprolegnia declina VS20.</title>
        <authorList>
            <consortium name="The Broad Institute Genome Sequencing Platform"/>
            <person name="Russ C."/>
            <person name="Nusbaum C."/>
            <person name="Tyler B."/>
            <person name="van West P."/>
            <person name="Dieguez-Uribeondo J."/>
            <person name="de Bruijn I."/>
            <person name="Tripathy S."/>
            <person name="Jiang R."/>
            <person name="Young S.K."/>
            <person name="Zeng Q."/>
            <person name="Gargeya S."/>
            <person name="Fitzgerald M."/>
            <person name="Haas B."/>
            <person name="Abouelleil A."/>
            <person name="Alvarado L."/>
            <person name="Arachchi H.M."/>
            <person name="Berlin A."/>
            <person name="Chapman S.B."/>
            <person name="Goldberg J."/>
            <person name="Griggs A."/>
            <person name="Gujja S."/>
            <person name="Hansen M."/>
            <person name="Howarth C."/>
            <person name="Imamovic A."/>
            <person name="Larimer J."/>
            <person name="McCowen C."/>
            <person name="Montmayeur A."/>
            <person name="Murphy C."/>
            <person name="Neiman D."/>
            <person name="Pearson M."/>
            <person name="Priest M."/>
            <person name="Roberts A."/>
            <person name="Saif S."/>
            <person name="Shea T."/>
            <person name="Sisk P."/>
            <person name="Sykes S."/>
            <person name="Wortman J."/>
            <person name="Nusbaum C."/>
            <person name="Birren B."/>
        </authorList>
    </citation>
    <scope>NUCLEOTIDE SEQUENCE [LARGE SCALE GENOMIC DNA]</scope>
    <source>
        <strain evidence="5 6">VS20</strain>
    </source>
</reference>
<dbReference type="RefSeq" id="XP_008612083.1">
    <property type="nucleotide sequence ID" value="XM_008613861.1"/>
</dbReference>
<feature type="domain" description="B box-type" evidence="4">
    <location>
        <begin position="1095"/>
        <end position="1145"/>
    </location>
</feature>
<dbReference type="InterPro" id="IPR000315">
    <property type="entry name" value="Znf_B-box"/>
</dbReference>
<evidence type="ECO:0000256" key="3">
    <source>
        <dbReference type="SAM" id="MobiDB-lite"/>
    </source>
</evidence>
<dbReference type="InterPro" id="IPR011992">
    <property type="entry name" value="EF-hand-dom_pair"/>
</dbReference>
<dbReference type="Pfam" id="PF00612">
    <property type="entry name" value="IQ"/>
    <property type="match status" value="5"/>
</dbReference>
<dbReference type="SUPFAM" id="SSF47473">
    <property type="entry name" value="EF-hand"/>
    <property type="match status" value="1"/>
</dbReference>
<dbReference type="eggNOG" id="ENOG502RKVS">
    <property type="taxonomic scope" value="Eukaryota"/>
</dbReference>
<dbReference type="InParanoid" id="T0RWG0"/>
<dbReference type="GeneID" id="19948722"/>
<dbReference type="PROSITE" id="PS50119">
    <property type="entry name" value="ZF_BBOX"/>
    <property type="match status" value="1"/>
</dbReference>
<evidence type="ECO:0000256" key="2">
    <source>
        <dbReference type="PROSITE-ProRule" id="PRU00024"/>
    </source>
</evidence>
<keyword evidence="2" id="KW-0479">Metal-binding</keyword>
<dbReference type="Pfam" id="PF22586">
    <property type="entry name" value="ANCHR-like_BBOX"/>
    <property type="match status" value="1"/>
</dbReference>
<dbReference type="STRING" id="1156394.T0RWG0"/>
<sequence length="1672" mass="189384">MAERGDDASLGAYIKLALDLEKCEAYNPTQWRHVLQRSHARLDAPKRSKKRPRDVPAPRPSLDAYLHQPAMVAELLQPAALETSPTRHGSLRGARRCSSTPVVAPLQEALSLPMLHVLTPRTRQWVARLPKPREADLAAVNQLEAFADEAIHARHVTSLGRLHHRHNVYGNLQRGTSPTKPVLLGRRRQRSAPALAIDAVERSRMALEDVNVLLRSRRETTARRSTLLMTPSTRSLSHDTEANDAKQMQHNDCDVSDSVLATWLAWHRELEKQHLTYVHQQHASHLADAKMQEGRVTAATTSLHSALDSVQRWLPLDVLYGFGKGPYASKHIHQAMDRVHAALVRMRYNALVYGFASWRTSTLACRVIAYSAAALVVQCAWRQAVARHERRLRRHLVEQQREREARLLARLLTKKDAAARVLTRAVRSYALACARARAAARISAAIRLQRFYRQRTALWARFLQLVRRQKETAASITLQAYVRGWLARRLRTLLRKLEAVALRAQYAAAVAATKAYDVRLIGAVLLVQRTVRKRRVARKAKFAAMRRRHAKSVLKVIQLQAWWRMMAAYRLRRRYALRMGPAASIIQRAYRRYRSQCQLKQLQKARAKAIKARKLAKKTFRKDQRQLTRQRSQAKGVNKLLLQVTDTVTKAWREPSLEQKHKAATTLQAALRGATTRRRVRRLRKRSDEATRRRHRRQQHVAATAIQRLVRGMLGRLRYWRLKVHAYARRIQVLFRSRKARQAILDLQRYVHAVGLIKRHWLQKKSLVGFRRKRRAAVRIQAVARMFLQQRVFLRLVQMRQRRLELHAIGAVRLPSTLRFVQDTLLLWSYQFPYVASTKVAPNASVQRPLQSRVDGKTWVTNGCYGVWQSFFLALCRYGNTPDATEIDNMRFSKFFKDTPGALHKVHLPLHAVDVAFANVKVGKARSIPFSAFHTAMNHLLSARLPEPTLQPSTRYLLFLQKYVLPSKLGEPFRLQLAALASDRAHWAAHVIQTTFRHGLQRARRAVFLVRFRDAQVRKAQGTTALLVQNWWRSRRARLQFDALVRETYVEYVNWKSGAKSYKNLVTGVTTYSRPALLRDMAPNVSIQLPPPDEEYIVYCTLRHESTPSEKATIYCLECDDAVCADCFARDHKRAAFASHATLPIALCRLCTTQTATRQCNQCIDGHAPYCDACYPHYHRTRPHTFTPLVALCVECQAKVGAWRCTVCTDYFCKKCYSSFHRKGQRQHHGIERVAYLPTAAKAILDARANDAARRAQASVVNSVVSAQLSELEFAKQDVAARMIQAAFRAMKGRVEGKSYMKLIRRTNWIVQQRVKDDVVRSGLAYKLKKAIGVAQVLASDTDAEAAAVAARKAAIKDALGLSTYDYSNGPPPWCTYDAPVLVTRGEFKACAATVVSTNTLAASGNVLVFIADAHKSVLLPLRDLRPIDRESGGPLGRLTQSLAAASHKVQTKVLAKVEAQSFAIKLLHHRTHYKDIEEYAWLPSRDHVTGHDTYWNVVSNCTTNTKPRSLAALDTMEATAKAEMLDQVLDAKTKLIALLRKTDRGAGDRRGSFDAAALDANEVRQLHDALFWADHMHGHPRLGKKAQDLTNHLSTTQLMHIVQFFNRLQSAVTADQWDTSLLQLVGLPRDDKVQFASQCAEMGIEDGIASLESLAGAKTKNAAASADADVE</sequence>
<evidence type="ECO:0000313" key="6">
    <source>
        <dbReference type="Proteomes" id="UP000030762"/>
    </source>
</evidence>
<evidence type="ECO:0000313" key="5">
    <source>
        <dbReference type="EMBL" id="EQC34677.1"/>
    </source>
</evidence>
<dbReference type="OrthoDB" id="77153at2759"/>
<dbReference type="CDD" id="cd19757">
    <property type="entry name" value="Bbox1"/>
    <property type="match status" value="2"/>
</dbReference>
<dbReference type="VEuPathDB" id="FungiDB:SDRG_07995"/>
<dbReference type="GO" id="GO:0015631">
    <property type="term" value="F:tubulin binding"/>
    <property type="evidence" value="ECO:0007669"/>
    <property type="project" value="InterPro"/>
</dbReference>
<accession>T0RWG0</accession>
<keyword evidence="6" id="KW-1185">Reference proteome</keyword>
<dbReference type="Pfam" id="PF05517">
    <property type="entry name" value="p25-alpha"/>
    <property type="match status" value="1"/>
</dbReference>
<keyword evidence="2" id="KW-0862">Zinc</keyword>
<comment type="similarity">
    <text evidence="1">Belongs to the TPPP family.</text>
</comment>
<proteinExistence type="inferred from homology"/>
<dbReference type="PROSITE" id="PS50096">
    <property type="entry name" value="IQ"/>
    <property type="match status" value="5"/>
</dbReference>
<dbReference type="Proteomes" id="UP000030762">
    <property type="component" value="Unassembled WGS sequence"/>
</dbReference>
<dbReference type="InterPro" id="IPR000048">
    <property type="entry name" value="IQ_motif_EF-hand-BS"/>
</dbReference>
<dbReference type="OMA" id="SIRLQCW"/>
<protein>
    <recommendedName>
        <fullName evidence="4">B box-type domain-containing protein</fullName>
    </recommendedName>
</protein>